<evidence type="ECO:0000256" key="6">
    <source>
        <dbReference type="ARBA" id="ARBA00022723"/>
    </source>
</evidence>
<keyword evidence="3 14" id="KW-0813">Transport</keyword>
<dbReference type="SUPFAM" id="SSF81464">
    <property type="entry name" value="Cytochrome c oxidase subunit II-like, transmembrane region"/>
    <property type="match status" value="1"/>
</dbReference>
<evidence type="ECO:0000259" key="17">
    <source>
        <dbReference type="PROSITE" id="PS50857"/>
    </source>
</evidence>
<dbReference type="Proteomes" id="UP000007100">
    <property type="component" value="Chromosome"/>
</dbReference>
<evidence type="ECO:0000256" key="5">
    <source>
        <dbReference type="ARBA" id="ARBA00022692"/>
    </source>
</evidence>
<dbReference type="PROSITE" id="PS50857">
    <property type="entry name" value="COX2_CUA"/>
    <property type="match status" value="1"/>
</dbReference>
<evidence type="ECO:0000256" key="4">
    <source>
        <dbReference type="ARBA" id="ARBA00022660"/>
    </source>
</evidence>
<dbReference type="NCBIfam" id="TIGR02866">
    <property type="entry name" value="CoxB"/>
    <property type="match status" value="1"/>
</dbReference>
<evidence type="ECO:0000256" key="13">
    <source>
        <dbReference type="ARBA" id="ARBA00047816"/>
    </source>
</evidence>
<keyword evidence="8 14" id="KW-0249">Electron transport</keyword>
<comment type="similarity">
    <text evidence="2 14">Belongs to the cytochrome c oxidase subunit 2 family.</text>
</comment>
<name>F0J333_ACIMA</name>
<comment type="cofactor">
    <cofactor evidence="15">
        <name>Cu cation</name>
        <dbReference type="ChEBI" id="CHEBI:23378"/>
    </cofactor>
    <text evidence="15">Binds a copper A center.</text>
</comment>
<keyword evidence="10 15" id="KW-0186">Copper</keyword>
<dbReference type="Pfam" id="PF00116">
    <property type="entry name" value="COX2"/>
    <property type="match status" value="1"/>
</dbReference>
<comment type="catalytic activity">
    <reaction evidence="13 15">
        <text>4 Fe(II)-[cytochrome c] + O2 + 8 H(+)(in) = 4 Fe(III)-[cytochrome c] + 2 H2O + 4 H(+)(out)</text>
        <dbReference type="Rhea" id="RHEA:11436"/>
        <dbReference type="Rhea" id="RHEA-COMP:10350"/>
        <dbReference type="Rhea" id="RHEA-COMP:14399"/>
        <dbReference type="ChEBI" id="CHEBI:15377"/>
        <dbReference type="ChEBI" id="CHEBI:15378"/>
        <dbReference type="ChEBI" id="CHEBI:15379"/>
        <dbReference type="ChEBI" id="CHEBI:29033"/>
        <dbReference type="ChEBI" id="CHEBI:29034"/>
        <dbReference type="EC" id="7.1.1.9"/>
    </reaction>
</comment>
<dbReference type="InterPro" id="IPR008972">
    <property type="entry name" value="Cupredoxin"/>
</dbReference>
<dbReference type="Pfam" id="PF02790">
    <property type="entry name" value="COX2_TM"/>
    <property type="match status" value="1"/>
</dbReference>
<dbReference type="InterPro" id="IPR011759">
    <property type="entry name" value="Cyt_c_oxidase_su2_TM_dom"/>
</dbReference>
<keyword evidence="7" id="KW-1278">Translocase</keyword>
<dbReference type="KEGG" id="amv:ACMV_26320"/>
<dbReference type="EC" id="7.1.1.9" evidence="15"/>
<keyword evidence="4 14" id="KW-0679">Respiratory chain</keyword>
<dbReference type="InterPro" id="IPR002429">
    <property type="entry name" value="CcO_II-like_C"/>
</dbReference>
<feature type="transmembrane region" description="Helical" evidence="16">
    <location>
        <begin position="68"/>
        <end position="89"/>
    </location>
</feature>
<dbReference type="PRINTS" id="PR01166">
    <property type="entry name" value="CYCOXIDASEII"/>
</dbReference>
<proteinExistence type="inferred from homology"/>
<dbReference type="InterPro" id="IPR045187">
    <property type="entry name" value="CcO_II"/>
</dbReference>
<keyword evidence="5 14" id="KW-0812">Transmembrane</keyword>
<evidence type="ECO:0000313" key="19">
    <source>
        <dbReference type="EMBL" id="BAJ81979.1"/>
    </source>
</evidence>
<evidence type="ECO:0000313" key="20">
    <source>
        <dbReference type="Proteomes" id="UP000007100"/>
    </source>
</evidence>
<dbReference type="GO" id="GO:0005507">
    <property type="term" value="F:copper ion binding"/>
    <property type="evidence" value="ECO:0007669"/>
    <property type="project" value="InterPro"/>
</dbReference>
<feature type="transmembrane region" description="Helical" evidence="16">
    <location>
        <begin position="110"/>
        <end position="132"/>
    </location>
</feature>
<protein>
    <recommendedName>
        <fullName evidence="15">Cytochrome c oxidase subunit 2</fullName>
        <ecNumber evidence="15">7.1.1.9</ecNumber>
    </recommendedName>
</protein>
<dbReference type="PANTHER" id="PTHR22888:SF9">
    <property type="entry name" value="CYTOCHROME C OXIDASE SUBUNIT 2"/>
    <property type="match status" value="1"/>
</dbReference>
<dbReference type="HOGENOM" id="CLU_036876_2_0_5"/>
<evidence type="ECO:0000256" key="12">
    <source>
        <dbReference type="ARBA" id="ARBA00024688"/>
    </source>
</evidence>
<keyword evidence="6 15" id="KW-0479">Metal-binding</keyword>
<dbReference type="Gene3D" id="1.10.287.90">
    <property type="match status" value="1"/>
</dbReference>
<evidence type="ECO:0000256" key="2">
    <source>
        <dbReference type="ARBA" id="ARBA00007866"/>
    </source>
</evidence>
<dbReference type="PANTHER" id="PTHR22888">
    <property type="entry name" value="CYTOCHROME C OXIDASE, SUBUNIT II"/>
    <property type="match status" value="1"/>
</dbReference>
<comment type="subcellular location">
    <subcellularLocation>
        <location evidence="14">Cell membrane</location>
        <topology evidence="14">Multi-pass membrane protein</topology>
    </subcellularLocation>
    <subcellularLocation>
        <location evidence="1">Membrane</location>
        <topology evidence="1">Multi-pass membrane protein</topology>
    </subcellularLocation>
</comment>
<dbReference type="InterPro" id="IPR036257">
    <property type="entry name" value="Cyt_c_oxidase_su2_TM_sf"/>
</dbReference>
<evidence type="ECO:0000256" key="7">
    <source>
        <dbReference type="ARBA" id="ARBA00022967"/>
    </source>
</evidence>
<keyword evidence="19" id="KW-0560">Oxidoreductase</keyword>
<accession>F0J333</accession>
<reference evidence="19 20" key="1">
    <citation type="submission" date="2010-12" db="EMBL/GenBank/DDBJ databases">
        <title>Whole genome sequence of Acidiphilium multivorum AIU301.</title>
        <authorList>
            <person name="Narita-Yamada S."/>
            <person name="Nakamura S."/>
            <person name="Ito N."/>
            <person name="Takarada H."/>
            <person name="Katano Y."/>
            <person name="Nakazawa H."/>
            <person name="Hosoyama A."/>
            <person name="Yamada R."/>
            <person name="Fujita N."/>
        </authorList>
    </citation>
    <scope>NUCLEOTIDE SEQUENCE [LARGE SCALE GENOMIC DNA]</scope>
    <source>
        <strain evidence="20">DSM 11245 / JCM 8867 / AIU301</strain>
    </source>
</reference>
<evidence type="ECO:0000256" key="14">
    <source>
        <dbReference type="RuleBase" id="RU000456"/>
    </source>
</evidence>
<dbReference type="Gene3D" id="2.60.40.420">
    <property type="entry name" value="Cupredoxins - blue copper proteins"/>
    <property type="match status" value="1"/>
</dbReference>
<evidence type="ECO:0000256" key="15">
    <source>
        <dbReference type="RuleBase" id="RU004024"/>
    </source>
</evidence>
<evidence type="ECO:0000259" key="18">
    <source>
        <dbReference type="PROSITE" id="PS50999"/>
    </source>
</evidence>
<comment type="function">
    <text evidence="12 15">Subunits I and II form the functional core of the enzyme complex. Electrons originating in cytochrome c are transferred via heme a and Cu(A) to the binuclear center formed by heme a3 and Cu(B).</text>
</comment>
<keyword evidence="11 16" id="KW-0472">Membrane</keyword>
<dbReference type="InterPro" id="IPR014222">
    <property type="entry name" value="Cyt_c_oxidase_su2"/>
</dbReference>
<gene>
    <name evidence="19" type="ordered locus">ACMV_26320</name>
</gene>
<evidence type="ECO:0000256" key="8">
    <source>
        <dbReference type="ARBA" id="ARBA00022982"/>
    </source>
</evidence>
<dbReference type="AlphaFoldDB" id="F0J333"/>
<keyword evidence="9 16" id="KW-1133">Transmembrane helix</keyword>
<organism evidence="19 20">
    <name type="scientific">Acidiphilium multivorum (strain DSM 11245 / JCM 8867 / NBRC 100883 / AIU 301)</name>
    <dbReference type="NCBI Taxonomy" id="926570"/>
    <lineage>
        <taxon>Bacteria</taxon>
        <taxon>Pseudomonadati</taxon>
        <taxon>Pseudomonadota</taxon>
        <taxon>Alphaproteobacteria</taxon>
        <taxon>Acetobacterales</taxon>
        <taxon>Acidocellaceae</taxon>
        <taxon>Acidiphilium</taxon>
    </lineage>
</organism>
<feature type="domain" description="Cytochrome oxidase subunit II transmembrane region profile" evidence="18">
    <location>
        <begin position="43"/>
        <end position="138"/>
    </location>
</feature>
<dbReference type="GO" id="GO:0004129">
    <property type="term" value="F:cytochrome-c oxidase activity"/>
    <property type="evidence" value="ECO:0007669"/>
    <property type="project" value="UniProtKB-EC"/>
</dbReference>
<dbReference type="EMBL" id="AP012035">
    <property type="protein sequence ID" value="BAJ81979.1"/>
    <property type="molecule type" value="Genomic_DNA"/>
</dbReference>
<dbReference type="InterPro" id="IPR001505">
    <property type="entry name" value="Copper_CuA"/>
</dbReference>
<keyword evidence="20" id="KW-1185">Reference proteome</keyword>
<dbReference type="GO" id="GO:0005886">
    <property type="term" value="C:plasma membrane"/>
    <property type="evidence" value="ECO:0007669"/>
    <property type="project" value="UniProtKB-SubCell"/>
</dbReference>
<evidence type="ECO:0000256" key="16">
    <source>
        <dbReference type="SAM" id="Phobius"/>
    </source>
</evidence>
<evidence type="ECO:0000256" key="3">
    <source>
        <dbReference type="ARBA" id="ARBA00022448"/>
    </source>
</evidence>
<sequence length="318" mass="35561">MSTVTKRMIGWIGGFISIALMLSFRDAAAAEFVKNAAGFPIHAPRPWEWWFQPPSSPNAKAIDWMMQFVLWIMFAVVALVGVLLGIVMVRFHASRHPVPTTTTHNTVIEVLWTVVPALLLIVIFVPSLNMIYQQSNYKHRYMTVRVIGHQWFWEYDYLGAKGVDFTSYVIPPNQLKPGEIRQLSVNHPLVLPAGKKVVFQITSKDVIHSFFVPSLGVQRYAIPGQYWRQWTQIDAPGVYYGECNQICGLNHDNMPIEIVALPMKQFQAWLVEAKKDAAQGNVPKVHKYEVLAEAAAKAASLSHPGVALASAAPIAASQ</sequence>
<evidence type="ECO:0000256" key="1">
    <source>
        <dbReference type="ARBA" id="ARBA00004141"/>
    </source>
</evidence>
<dbReference type="PROSITE" id="PS00078">
    <property type="entry name" value="COX2"/>
    <property type="match status" value="1"/>
</dbReference>
<evidence type="ECO:0000256" key="10">
    <source>
        <dbReference type="ARBA" id="ARBA00023008"/>
    </source>
</evidence>
<dbReference type="GO" id="GO:0042773">
    <property type="term" value="P:ATP synthesis coupled electron transport"/>
    <property type="evidence" value="ECO:0007669"/>
    <property type="project" value="TreeGrafter"/>
</dbReference>
<evidence type="ECO:0000256" key="11">
    <source>
        <dbReference type="ARBA" id="ARBA00023136"/>
    </source>
</evidence>
<dbReference type="GO" id="GO:0016491">
    <property type="term" value="F:oxidoreductase activity"/>
    <property type="evidence" value="ECO:0007669"/>
    <property type="project" value="UniProtKB-KW"/>
</dbReference>
<dbReference type="SUPFAM" id="SSF49503">
    <property type="entry name" value="Cupredoxins"/>
    <property type="match status" value="1"/>
</dbReference>
<feature type="domain" description="Cytochrome oxidase subunit II copper A binding" evidence="17">
    <location>
        <begin position="139"/>
        <end position="272"/>
    </location>
</feature>
<dbReference type="PROSITE" id="PS50999">
    <property type="entry name" value="COX2_TM"/>
    <property type="match status" value="1"/>
</dbReference>
<evidence type="ECO:0000256" key="9">
    <source>
        <dbReference type="ARBA" id="ARBA00022989"/>
    </source>
</evidence>